<dbReference type="AlphaFoldDB" id="A0A9P4GGL7"/>
<dbReference type="PANTHER" id="PTHR43475:SF3">
    <property type="entry name" value="TRANSLATION INITIATION FACTOR EIF-2B SUBUNIT FAMILY PROTEIN (AFU_ORTHOLOGUE AFUA_2G14290)"/>
    <property type="match status" value="1"/>
</dbReference>
<dbReference type="Proteomes" id="UP000800039">
    <property type="component" value="Unassembled WGS sequence"/>
</dbReference>
<organism evidence="4 5">
    <name type="scientific">Cucurbitaria berberidis CBS 394.84</name>
    <dbReference type="NCBI Taxonomy" id="1168544"/>
    <lineage>
        <taxon>Eukaryota</taxon>
        <taxon>Fungi</taxon>
        <taxon>Dikarya</taxon>
        <taxon>Ascomycota</taxon>
        <taxon>Pezizomycotina</taxon>
        <taxon>Dothideomycetes</taxon>
        <taxon>Pleosporomycetidae</taxon>
        <taxon>Pleosporales</taxon>
        <taxon>Pleosporineae</taxon>
        <taxon>Cucurbitariaceae</taxon>
        <taxon>Cucurbitaria</taxon>
    </lineage>
</organism>
<dbReference type="InterPro" id="IPR042529">
    <property type="entry name" value="IF_2B-like_C"/>
</dbReference>
<dbReference type="SUPFAM" id="SSF100950">
    <property type="entry name" value="NagB/RpiA/CoA transferase-like"/>
    <property type="match status" value="1"/>
</dbReference>
<keyword evidence="5" id="KW-1185">Reference proteome</keyword>
<evidence type="ECO:0000313" key="4">
    <source>
        <dbReference type="EMBL" id="KAF1845252.1"/>
    </source>
</evidence>
<evidence type="ECO:0000313" key="5">
    <source>
        <dbReference type="Proteomes" id="UP000800039"/>
    </source>
</evidence>
<comment type="caution">
    <text evidence="4">The sequence shown here is derived from an EMBL/GenBank/DDBJ whole genome shotgun (WGS) entry which is preliminary data.</text>
</comment>
<evidence type="ECO:0000256" key="1">
    <source>
        <dbReference type="ARBA" id="ARBA00007251"/>
    </source>
</evidence>
<feature type="compositionally biased region" description="Basic and acidic residues" evidence="3">
    <location>
        <begin position="75"/>
        <end position="88"/>
    </location>
</feature>
<dbReference type="InterPro" id="IPR037171">
    <property type="entry name" value="NagB/RpiA_transferase-like"/>
</dbReference>
<sequence length="479" mass="52411">MAEAYRRRPKDNTPRGDANSSQFASRTGSSSSGTYASSISMKSFSPFKRKKKQGSLMSRESISSSQPESQSEFILESHHEENDVEERSAPAPTPLPELPPNEPLPQEETDAYESAVESAVCELRSDFSSEARQLADSSLRHLAHVTDIAACMATSWGEFWAMMVHAAKHLSYARASMNAATSSCLLRALETIARMWNEEQEKGSQSTSGLARIAGGTFDEILRERSELSGRLGEAFTQWLHKHCREVLPHSLTFDQIVRADTPQRIHTRAPVRILTLSNSSTIRAAILYALSSLPDVAVHLTVLECRPRCEGADMAAQIYASACDTDRLSIQIVPDCAVGTASYDIDIVLLGADRISSTGDVSNKIGSLAAAICAKQLNKNVAVVVLSDVEKISPPGYDTGAIEHHPSSELTSAWAPATRNQLAGKANVDVFGEWFEWVPANFVDVYVTERGILGTEDVESVAREIEELEEYIFQQKTA</sequence>
<evidence type="ECO:0000256" key="3">
    <source>
        <dbReference type="SAM" id="MobiDB-lite"/>
    </source>
</evidence>
<dbReference type="GO" id="GO:0016740">
    <property type="term" value="F:transferase activity"/>
    <property type="evidence" value="ECO:0007669"/>
    <property type="project" value="UniProtKB-KW"/>
</dbReference>
<evidence type="ECO:0000256" key="2">
    <source>
        <dbReference type="RuleBase" id="RU003814"/>
    </source>
</evidence>
<feature type="compositionally biased region" description="Basic and acidic residues" evidence="3">
    <location>
        <begin position="1"/>
        <end position="14"/>
    </location>
</feature>
<reference evidence="4" key="1">
    <citation type="submission" date="2020-01" db="EMBL/GenBank/DDBJ databases">
        <authorList>
            <consortium name="DOE Joint Genome Institute"/>
            <person name="Haridas S."/>
            <person name="Albert R."/>
            <person name="Binder M."/>
            <person name="Bloem J."/>
            <person name="Labutti K."/>
            <person name="Salamov A."/>
            <person name="Andreopoulos B."/>
            <person name="Baker S.E."/>
            <person name="Barry K."/>
            <person name="Bills G."/>
            <person name="Bluhm B.H."/>
            <person name="Cannon C."/>
            <person name="Castanera R."/>
            <person name="Culley D.E."/>
            <person name="Daum C."/>
            <person name="Ezra D."/>
            <person name="Gonzalez J.B."/>
            <person name="Henrissat B."/>
            <person name="Kuo A."/>
            <person name="Liang C."/>
            <person name="Lipzen A."/>
            <person name="Lutzoni F."/>
            <person name="Magnuson J."/>
            <person name="Mondo S."/>
            <person name="Nolan M."/>
            <person name="Ohm R."/>
            <person name="Pangilinan J."/>
            <person name="Park H.-J."/>
            <person name="Ramirez L."/>
            <person name="Alfaro M."/>
            <person name="Sun H."/>
            <person name="Tritt A."/>
            <person name="Yoshinaga Y."/>
            <person name="Zwiers L.-H."/>
            <person name="Turgeon B.G."/>
            <person name="Goodwin S.B."/>
            <person name="Spatafora J.W."/>
            <person name="Crous P.W."/>
            <person name="Grigoriev I.V."/>
        </authorList>
    </citation>
    <scope>NUCLEOTIDE SEQUENCE</scope>
    <source>
        <strain evidence="4">CBS 394.84</strain>
    </source>
</reference>
<dbReference type="PANTHER" id="PTHR43475">
    <property type="entry name" value="METHYLTHIORIBOSE-1-PHOSPHATE ISOMERASE"/>
    <property type="match status" value="1"/>
</dbReference>
<keyword evidence="4" id="KW-0808">Transferase</keyword>
<dbReference type="Gene3D" id="3.40.50.10470">
    <property type="entry name" value="Translation initiation factor eif-2b, domain 2"/>
    <property type="match status" value="1"/>
</dbReference>
<protein>
    <submittedName>
        <fullName evidence="4">Nagb/rpia/CoA transferase-like protein</fullName>
    </submittedName>
</protein>
<accession>A0A9P4GGL7</accession>
<dbReference type="GeneID" id="63854110"/>
<proteinExistence type="inferred from homology"/>
<feature type="compositionally biased region" description="Low complexity" evidence="3">
    <location>
        <begin position="58"/>
        <end position="72"/>
    </location>
</feature>
<dbReference type="InterPro" id="IPR000649">
    <property type="entry name" value="IF-2B-related"/>
</dbReference>
<feature type="compositionally biased region" description="Low complexity" evidence="3">
    <location>
        <begin position="20"/>
        <end position="40"/>
    </location>
</feature>
<feature type="compositionally biased region" description="Pro residues" evidence="3">
    <location>
        <begin position="91"/>
        <end position="103"/>
    </location>
</feature>
<dbReference type="GO" id="GO:0046523">
    <property type="term" value="F:S-methyl-5-thioribose-1-phosphate isomerase activity"/>
    <property type="evidence" value="ECO:0007669"/>
    <property type="project" value="TreeGrafter"/>
</dbReference>
<feature type="region of interest" description="Disordered" evidence="3">
    <location>
        <begin position="1"/>
        <end position="115"/>
    </location>
</feature>
<dbReference type="RefSeq" id="XP_040787815.1">
    <property type="nucleotide sequence ID" value="XM_040936860.1"/>
</dbReference>
<name>A0A9P4GGL7_9PLEO</name>
<dbReference type="Pfam" id="PF01008">
    <property type="entry name" value="IF-2B"/>
    <property type="match status" value="1"/>
</dbReference>
<comment type="similarity">
    <text evidence="1 2">Belongs to the eIF-2B alpha/beta/delta subunits family.</text>
</comment>
<dbReference type="OrthoDB" id="206213at2759"/>
<gene>
    <name evidence="4" type="ORF">K460DRAFT_405518</name>
</gene>
<dbReference type="EMBL" id="ML976616">
    <property type="protein sequence ID" value="KAF1845252.1"/>
    <property type="molecule type" value="Genomic_DNA"/>
</dbReference>
<dbReference type="GO" id="GO:0019509">
    <property type="term" value="P:L-methionine salvage from methylthioadenosine"/>
    <property type="evidence" value="ECO:0007669"/>
    <property type="project" value="TreeGrafter"/>
</dbReference>